<dbReference type="InterPro" id="IPR014710">
    <property type="entry name" value="RmlC-like_jellyroll"/>
</dbReference>
<dbReference type="AlphaFoldDB" id="K0JW79"/>
<reference evidence="2 3" key="1">
    <citation type="journal article" date="2012" name="BMC Genomics">
        <title>Complete genome sequence of Saccharothrix espanaensis DSM 44229T and comparison to the other completely sequenced Pseudonocardiaceae.</title>
        <authorList>
            <person name="Strobel T."/>
            <person name="Al-Dilaimi A."/>
            <person name="Blom J."/>
            <person name="Gessner A."/>
            <person name="Kalinowski J."/>
            <person name="Luzhetska M."/>
            <person name="Puhler A."/>
            <person name="Szczepanowski R."/>
            <person name="Bechthold A."/>
            <person name="Ruckert C."/>
        </authorList>
    </citation>
    <scope>NUCLEOTIDE SEQUENCE [LARGE SCALE GENOMIC DNA]</scope>
    <source>
        <strain evidence="3">ATCC 51144 / DSM 44229 / JCM 9112 / NBRC 15066 / NRRL 15764</strain>
    </source>
</reference>
<dbReference type="Pfam" id="PF07883">
    <property type="entry name" value="Cupin_2"/>
    <property type="match status" value="1"/>
</dbReference>
<dbReference type="SUPFAM" id="SSF51182">
    <property type="entry name" value="RmlC-like cupins"/>
    <property type="match status" value="1"/>
</dbReference>
<proteinExistence type="predicted"/>
<dbReference type="PATRIC" id="fig|1179773.3.peg.2413"/>
<evidence type="ECO:0000259" key="1">
    <source>
        <dbReference type="Pfam" id="PF07883"/>
    </source>
</evidence>
<accession>K0JW79</accession>
<dbReference type="BioCyc" id="SESP1179773:BN6_RS11725-MONOMER"/>
<evidence type="ECO:0000313" key="3">
    <source>
        <dbReference type="Proteomes" id="UP000006281"/>
    </source>
</evidence>
<dbReference type="EMBL" id="HE804045">
    <property type="protein sequence ID" value="CCH29727.1"/>
    <property type="molecule type" value="Genomic_DNA"/>
</dbReference>
<protein>
    <recommendedName>
        <fullName evidence="1">Cupin type-2 domain-containing protein</fullName>
    </recommendedName>
</protein>
<keyword evidence="3" id="KW-1185">Reference proteome</keyword>
<dbReference type="Gene3D" id="2.60.120.10">
    <property type="entry name" value="Jelly Rolls"/>
    <property type="match status" value="1"/>
</dbReference>
<dbReference type="OrthoDB" id="5243731at2"/>
<dbReference type="PANTHER" id="PTHR36440:SF1">
    <property type="entry name" value="PUTATIVE (AFU_ORTHOLOGUE AFUA_8G07350)-RELATED"/>
    <property type="match status" value="1"/>
</dbReference>
<dbReference type="RefSeq" id="WP_015099839.1">
    <property type="nucleotide sequence ID" value="NC_019673.1"/>
</dbReference>
<dbReference type="HOGENOM" id="CLU_103066_1_0_11"/>
<dbReference type="eggNOG" id="COG0662">
    <property type="taxonomic scope" value="Bacteria"/>
</dbReference>
<dbReference type="STRING" id="1179773.BN6_24130"/>
<evidence type="ECO:0000313" key="2">
    <source>
        <dbReference type="EMBL" id="CCH29727.1"/>
    </source>
</evidence>
<feature type="domain" description="Cupin type-2" evidence="1">
    <location>
        <begin position="36"/>
        <end position="104"/>
    </location>
</feature>
<dbReference type="Proteomes" id="UP000006281">
    <property type="component" value="Chromosome"/>
</dbReference>
<dbReference type="PANTHER" id="PTHR36440">
    <property type="entry name" value="PUTATIVE (AFU_ORTHOLOGUE AFUA_8G07350)-RELATED"/>
    <property type="match status" value="1"/>
</dbReference>
<organism evidence="2 3">
    <name type="scientific">Saccharothrix espanaensis (strain ATCC 51144 / DSM 44229 / JCM 9112 / NBRC 15066 / NRRL 15764)</name>
    <dbReference type="NCBI Taxonomy" id="1179773"/>
    <lineage>
        <taxon>Bacteria</taxon>
        <taxon>Bacillati</taxon>
        <taxon>Actinomycetota</taxon>
        <taxon>Actinomycetes</taxon>
        <taxon>Pseudonocardiales</taxon>
        <taxon>Pseudonocardiaceae</taxon>
        <taxon>Saccharothrix</taxon>
    </lineage>
</organism>
<dbReference type="InterPro" id="IPR011051">
    <property type="entry name" value="RmlC_Cupin_sf"/>
</dbReference>
<dbReference type="InterPro" id="IPR053146">
    <property type="entry name" value="QDO-like"/>
</dbReference>
<dbReference type="KEGG" id="sesp:BN6_24130"/>
<dbReference type="InterPro" id="IPR013096">
    <property type="entry name" value="Cupin_2"/>
</dbReference>
<sequence>MFRNESAEVVRLAGGSRFELLADGPDTGGVVGANRLVLDVGADGAKPHFHARSSEVFYVLGGVLEVLVGDRRTTVAEGGLLVVPPTTPHAFGAAAGSPADVLVVMTPGVRRFGYFRHLGRIAAGTDTFENLVPRQEEYDVHFVDLPDWRSI</sequence>
<name>K0JW79_SACES</name>
<gene>
    <name evidence="2" type="ordered locus">BN6_24130</name>
</gene>